<feature type="coiled-coil region" evidence="1">
    <location>
        <begin position="197"/>
        <end position="231"/>
    </location>
</feature>
<evidence type="ECO:0000256" key="2">
    <source>
        <dbReference type="SAM" id="MobiDB-lite"/>
    </source>
</evidence>
<dbReference type="AlphaFoldDB" id="D8Q259"/>
<organism evidence="4">
    <name type="scientific">Schizophyllum commune (strain H4-8 / FGSC 9210)</name>
    <name type="common">Split gill fungus</name>
    <dbReference type="NCBI Taxonomy" id="578458"/>
    <lineage>
        <taxon>Eukaryota</taxon>
        <taxon>Fungi</taxon>
        <taxon>Dikarya</taxon>
        <taxon>Basidiomycota</taxon>
        <taxon>Agaricomycotina</taxon>
        <taxon>Agaricomycetes</taxon>
        <taxon>Agaricomycetidae</taxon>
        <taxon>Agaricales</taxon>
        <taxon>Schizophyllaceae</taxon>
        <taxon>Schizophyllum</taxon>
    </lineage>
</organism>
<evidence type="ECO:0000256" key="1">
    <source>
        <dbReference type="SAM" id="Coils"/>
    </source>
</evidence>
<protein>
    <recommendedName>
        <fullName evidence="5">SWI5-dependent HO expression protein 3</fullName>
    </recommendedName>
</protein>
<dbReference type="RefSeq" id="XP_003033529.1">
    <property type="nucleotide sequence ID" value="XM_003033483.1"/>
</dbReference>
<dbReference type="GeneID" id="9596059"/>
<name>D8Q259_SCHCM</name>
<evidence type="ECO:0008006" key="5">
    <source>
        <dbReference type="Google" id="ProtNLM"/>
    </source>
</evidence>
<gene>
    <name evidence="3" type="ORF">SCHCODRAFT_108487</name>
</gene>
<accession>D8Q259</accession>
<dbReference type="SUPFAM" id="SSF57997">
    <property type="entry name" value="Tropomyosin"/>
    <property type="match status" value="1"/>
</dbReference>
<feature type="non-terminal residue" evidence="3">
    <location>
        <position position="334"/>
    </location>
</feature>
<dbReference type="Proteomes" id="UP000007431">
    <property type="component" value="Unassembled WGS sequence"/>
</dbReference>
<evidence type="ECO:0000313" key="4">
    <source>
        <dbReference type="Proteomes" id="UP000007431"/>
    </source>
</evidence>
<sequence>MVFPSKISSPQPVPRSLLLGAGVAVPQLQPAFSESSVPPPTAAMLAVLNARMGSSGGGDQVSPDVGSGSDEVSLERALQHARGESAGLRASLERTDRTLAGVRSRLMTQDQELRRVMADSSRHLDRIAQLEAHVASLTAQLAGTGRELVEVKASLATAESERGKASRRSRFFHGRYHRVLQDVDNLDSRLKGHLEELRFANVARREAEDDAREARRDLARLRHESARALERLRSRLGDLLDAHSSRVPSDLYRRLLDRVRAYTARFGPLESALFGEGEADDILSDDAGEEHVEQAGGEGESGGRDVEGGDVLSSVERGESVAAVVQDADMSDVD</sequence>
<dbReference type="EMBL" id="GL377305">
    <property type="protein sequence ID" value="EFI98626.1"/>
    <property type="molecule type" value="Genomic_DNA"/>
</dbReference>
<feature type="region of interest" description="Disordered" evidence="2">
    <location>
        <begin position="283"/>
        <end position="334"/>
    </location>
</feature>
<reference evidence="3 4" key="1">
    <citation type="journal article" date="2010" name="Nat. Biotechnol.">
        <title>Genome sequence of the model mushroom Schizophyllum commune.</title>
        <authorList>
            <person name="Ohm R.A."/>
            <person name="de Jong J.F."/>
            <person name="Lugones L.G."/>
            <person name="Aerts A."/>
            <person name="Kothe E."/>
            <person name="Stajich J.E."/>
            <person name="de Vries R.P."/>
            <person name="Record E."/>
            <person name="Levasseur A."/>
            <person name="Baker S.E."/>
            <person name="Bartholomew K.A."/>
            <person name="Coutinho P.M."/>
            <person name="Erdmann S."/>
            <person name="Fowler T.J."/>
            <person name="Gathman A.C."/>
            <person name="Lombard V."/>
            <person name="Henrissat B."/>
            <person name="Knabe N."/>
            <person name="Kuees U."/>
            <person name="Lilly W.W."/>
            <person name="Lindquist E."/>
            <person name="Lucas S."/>
            <person name="Magnuson J.K."/>
            <person name="Piumi F."/>
            <person name="Raudaskoski M."/>
            <person name="Salamov A."/>
            <person name="Schmutz J."/>
            <person name="Schwarze F.W.M.R."/>
            <person name="vanKuyk P.A."/>
            <person name="Horton J.S."/>
            <person name="Grigoriev I.V."/>
            <person name="Woesten H.A.B."/>
        </authorList>
    </citation>
    <scope>NUCLEOTIDE SEQUENCE [LARGE SCALE GENOMIC DNA]</scope>
    <source>
        <strain evidence="4">H4-8 / FGSC 9210</strain>
    </source>
</reference>
<dbReference type="HOGENOM" id="CLU_771971_0_0_1"/>
<feature type="region of interest" description="Disordered" evidence="2">
    <location>
        <begin position="54"/>
        <end position="73"/>
    </location>
</feature>
<dbReference type="VEuPathDB" id="FungiDB:SCHCODRAFT_02497309"/>
<proteinExistence type="predicted"/>
<dbReference type="InParanoid" id="D8Q259"/>
<dbReference type="Gene3D" id="1.10.287.1490">
    <property type="match status" value="1"/>
</dbReference>
<dbReference type="KEGG" id="scm:SCHCO_02497309"/>
<keyword evidence="1" id="KW-0175">Coiled coil</keyword>
<keyword evidence="4" id="KW-1185">Reference proteome</keyword>
<evidence type="ECO:0000313" key="3">
    <source>
        <dbReference type="EMBL" id="EFI98626.1"/>
    </source>
</evidence>